<keyword evidence="9" id="KW-1185">Reference proteome</keyword>
<comment type="caution">
    <text evidence="8">The sequence shown here is derived from an EMBL/GenBank/DDBJ whole genome shotgun (WGS) entry which is preliminary data.</text>
</comment>
<evidence type="ECO:0000256" key="6">
    <source>
        <dbReference type="ARBA" id="ARBA00023180"/>
    </source>
</evidence>
<keyword evidence="3" id="KW-0255">Endonuclease</keyword>
<evidence type="ECO:0000256" key="7">
    <source>
        <dbReference type="SAM" id="SignalP"/>
    </source>
</evidence>
<proteinExistence type="predicted"/>
<feature type="signal peptide" evidence="7">
    <location>
        <begin position="1"/>
        <end position="19"/>
    </location>
</feature>
<organism evidence="8 9">
    <name type="scientific">Legionella shakespearei DSM 23087</name>
    <dbReference type="NCBI Taxonomy" id="1122169"/>
    <lineage>
        <taxon>Bacteria</taxon>
        <taxon>Pseudomonadati</taxon>
        <taxon>Pseudomonadota</taxon>
        <taxon>Gammaproteobacteria</taxon>
        <taxon>Legionellales</taxon>
        <taxon>Legionellaceae</taxon>
        <taxon>Legionella</taxon>
    </lineage>
</organism>
<dbReference type="GO" id="GO:0004519">
    <property type="term" value="F:endonuclease activity"/>
    <property type="evidence" value="ECO:0007669"/>
    <property type="project" value="UniProtKB-KW"/>
</dbReference>
<evidence type="ECO:0000313" key="9">
    <source>
        <dbReference type="Proteomes" id="UP000054600"/>
    </source>
</evidence>
<sequence length="277" mass="31156">MLRIVIILFLLCFALTAKAWNGMGHQLVAQIAYDNLTPAAKKMCDEYTKSYSTVSHSTNFVTAAAWMDLIRLKDIHWYDTLHYIDIPFSKDNTTLPVVQDMNALWGIKQAIAVLSSSKSTNVDKGLSLRILTHLVGDIHQPLHTVTKVSKRLPEGDLGGNLFKLAKNPIGENLHKYWDNGGGILIGGSKKFQVQNKARQLEQKWSCDMALKDKNPQQWIKASHKLAVTEVYNTRKNRIPSKKYQLSVQNISQKQILFAGCRLANLLNKIAKDTNANV</sequence>
<dbReference type="GO" id="GO:0003676">
    <property type="term" value="F:nucleic acid binding"/>
    <property type="evidence" value="ECO:0007669"/>
    <property type="project" value="InterPro"/>
</dbReference>
<gene>
    <name evidence="8" type="ORF">Lsha_0933</name>
</gene>
<dbReference type="InterPro" id="IPR003154">
    <property type="entry name" value="S1/P1nuclease"/>
</dbReference>
<dbReference type="Gene3D" id="1.10.575.10">
    <property type="entry name" value="P1 Nuclease"/>
    <property type="match status" value="1"/>
</dbReference>
<feature type="chain" id="PRO_5006918151" evidence="7">
    <location>
        <begin position="20"/>
        <end position="277"/>
    </location>
</feature>
<keyword evidence="4" id="KW-0378">Hydrolase</keyword>
<accession>A0A0W0Z0X6</accession>
<dbReference type="Pfam" id="PF02265">
    <property type="entry name" value="S1-P1_nuclease"/>
    <property type="match status" value="1"/>
</dbReference>
<protein>
    <submittedName>
        <fullName evidence="8">3'-nucleotidase/nuclease</fullName>
    </submittedName>
</protein>
<keyword evidence="7" id="KW-0732">Signal</keyword>
<name>A0A0W0Z0X6_9GAMM</name>
<evidence type="ECO:0000256" key="3">
    <source>
        <dbReference type="ARBA" id="ARBA00022759"/>
    </source>
</evidence>
<dbReference type="InterPro" id="IPR008947">
    <property type="entry name" value="PLipase_C/P1_nuclease_dom_sf"/>
</dbReference>
<keyword evidence="1" id="KW-0540">Nuclease</keyword>
<dbReference type="RefSeq" id="WP_018578230.1">
    <property type="nucleotide sequence ID" value="NZ_KB892426.1"/>
</dbReference>
<dbReference type="Proteomes" id="UP000054600">
    <property type="component" value="Unassembled WGS sequence"/>
</dbReference>
<keyword evidence="5" id="KW-1015">Disulfide bond</keyword>
<dbReference type="SUPFAM" id="SSF48537">
    <property type="entry name" value="Phospholipase C/P1 nuclease"/>
    <property type="match status" value="1"/>
</dbReference>
<evidence type="ECO:0000256" key="1">
    <source>
        <dbReference type="ARBA" id="ARBA00022722"/>
    </source>
</evidence>
<evidence type="ECO:0000256" key="5">
    <source>
        <dbReference type="ARBA" id="ARBA00023157"/>
    </source>
</evidence>
<dbReference type="GO" id="GO:0046872">
    <property type="term" value="F:metal ion binding"/>
    <property type="evidence" value="ECO:0007669"/>
    <property type="project" value="UniProtKB-KW"/>
</dbReference>
<evidence type="ECO:0000256" key="2">
    <source>
        <dbReference type="ARBA" id="ARBA00022723"/>
    </source>
</evidence>
<reference evidence="8 9" key="1">
    <citation type="submission" date="2015-11" db="EMBL/GenBank/DDBJ databases">
        <title>Genomic analysis of 38 Legionella species identifies large and diverse effector repertoires.</title>
        <authorList>
            <person name="Burstein D."/>
            <person name="Amaro F."/>
            <person name="Zusman T."/>
            <person name="Lifshitz Z."/>
            <person name="Cohen O."/>
            <person name="Gilbert J.A."/>
            <person name="Pupko T."/>
            <person name="Shuman H.A."/>
            <person name="Segal G."/>
        </authorList>
    </citation>
    <scope>NUCLEOTIDE SEQUENCE [LARGE SCALE GENOMIC DNA]</scope>
    <source>
        <strain evidence="8 9">ATCC 49655</strain>
    </source>
</reference>
<keyword evidence="6" id="KW-0325">Glycoprotein</keyword>
<dbReference type="CDD" id="cd11010">
    <property type="entry name" value="S1-P1_nuclease"/>
    <property type="match status" value="1"/>
</dbReference>
<dbReference type="PANTHER" id="PTHR33146">
    <property type="entry name" value="ENDONUCLEASE 4"/>
    <property type="match status" value="1"/>
</dbReference>
<evidence type="ECO:0000256" key="4">
    <source>
        <dbReference type="ARBA" id="ARBA00022801"/>
    </source>
</evidence>
<dbReference type="GO" id="GO:0016788">
    <property type="term" value="F:hydrolase activity, acting on ester bonds"/>
    <property type="evidence" value="ECO:0007669"/>
    <property type="project" value="InterPro"/>
</dbReference>
<dbReference type="PATRIC" id="fig|1122169.6.peg.1077"/>
<dbReference type="GO" id="GO:0006308">
    <property type="term" value="P:DNA catabolic process"/>
    <property type="evidence" value="ECO:0007669"/>
    <property type="project" value="InterPro"/>
</dbReference>
<dbReference type="EMBL" id="LNYW01000030">
    <property type="protein sequence ID" value="KTD62759.1"/>
    <property type="molecule type" value="Genomic_DNA"/>
</dbReference>
<dbReference type="STRING" id="1122169.Lsha_0933"/>
<dbReference type="PANTHER" id="PTHR33146:SF10">
    <property type="entry name" value="STRAND-SPECIFIC NUCLEASE, PUTATIVE-RELATED"/>
    <property type="match status" value="1"/>
</dbReference>
<evidence type="ECO:0000313" key="8">
    <source>
        <dbReference type="EMBL" id="KTD62759.1"/>
    </source>
</evidence>
<keyword evidence="2" id="KW-0479">Metal-binding</keyword>
<dbReference type="AlphaFoldDB" id="A0A0W0Z0X6"/>
<dbReference type="eggNOG" id="ENOG502Z82C">
    <property type="taxonomic scope" value="Bacteria"/>
</dbReference>